<gene>
    <name evidence="3" type="ORF">NUH88_18755</name>
</gene>
<dbReference type="EMBL" id="CP102480">
    <property type="protein sequence ID" value="UUX49429.1"/>
    <property type="molecule type" value="Genomic_DNA"/>
</dbReference>
<proteinExistence type="predicted"/>
<evidence type="ECO:0000313" key="4">
    <source>
        <dbReference type="Proteomes" id="UP001060336"/>
    </source>
</evidence>
<organism evidence="3 4">
    <name type="scientific">Nisaea acidiphila</name>
    <dbReference type="NCBI Taxonomy" id="1862145"/>
    <lineage>
        <taxon>Bacteria</taxon>
        <taxon>Pseudomonadati</taxon>
        <taxon>Pseudomonadota</taxon>
        <taxon>Alphaproteobacteria</taxon>
        <taxon>Rhodospirillales</taxon>
        <taxon>Thalassobaculaceae</taxon>
        <taxon>Nisaea</taxon>
    </lineage>
</organism>
<feature type="chain" id="PRO_5039905856" description="Lipoprotein" evidence="2">
    <location>
        <begin position="19"/>
        <end position="82"/>
    </location>
</feature>
<dbReference type="KEGG" id="naci:NUH88_18755"/>
<keyword evidence="4" id="KW-1185">Reference proteome</keyword>
<dbReference type="Proteomes" id="UP001060336">
    <property type="component" value="Chromosome"/>
</dbReference>
<dbReference type="PROSITE" id="PS51257">
    <property type="entry name" value="PROKAR_LIPOPROTEIN"/>
    <property type="match status" value="1"/>
</dbReference>
<evidence type="ECO:0000313" key="3">
    <source>
        <dbReference type="EMBL" id="UUX49429.1"/>
    </source>
</evidence>
<keyword evidence="2" id="KW-0732">Signal</keyword>
<sequence>MAVRSLILLACFVVAACAELPSQLGQNAQAEPPRPVEPRYCYKTLGKVNCYSQPLDGKEANRLVGYEGPAPRPNAGTGPLSP</sequence>
<feature type="signal peptide" evidence="2">
    <location>
        <begin position="1"/>
        <end position="18"/>
    </location>
</feature>
<protein>
    <recommendedName>
        <fullName evidence="5">Lipoprotein</fullName>
    </recommendedName>
</protein>
<evidence type="ECO:0000256" key="1">
    <source>
        <dbReference type="SAM" id="MobiDB-lite"/>
    </source>
</evidence>
<evidence type="ECO:0008006" key="5">
    <source>
        <dbReference type="Google" id="ProtNLM"/>
    </source>
</evidence>
<evidence type="ECO:0000256" key="2">
    <source>
        <dbReference type="SAM" id="SignalP"/>
    </source>
</evidence>
<accession>A0A9J7AVJ1</accession>
<reference evidence="3" key="1">
    <citation type="submission" date="2022-08" db="EMBL/GenBank/DDBJ databases">
        <title>Nisaea acidiphila sp. nov., isolated from a marine algal debris and emended description of the genus Nisaea Urios et al. 2008.</title>
        <authorList>
            <person name="Kwon K."/>
        </authorList>
    </citation>
    <scope>NUCLEOTIDE SEQUENCE</scope>
    <source>
        <strain evidence="3">MEBiC11861</strain>
    </source>
</reference>
<feature type="region of interest" description="Disordered" evidence="1">
    <location>
        <begin position="62"/>
        <end position="82"/>
    </location>
</feature>
<dbReference type="AlphaFoldDB" id="A0A9J7AVJ1"/>
<dbReference type="RefSeq" id="WP_257768079.1">
    <property type="nucleotide sequence ID" value="NZ_CP102480.1"/>
</dbReference>
<name>A0A9J7AVJ1_9PROT</name>